<dbReference type="Gene3D" id="1.20.5.190">
    <property type="match status" value="1"/>
</dbReference>
<comment type="caution">
    <text evidence="16">The sequence shown here is derived from an EMBL/GenBank/DDBJ whole genome shotgun (WGS) entry which is preliminary data.</text>
</comment>
<keyword evidence="4" id="KW-0677">Repeat</keyword>
<dbReference type="SUPFAM" id="SSF52540">
    <property type="entry name" value="P-loop containing nucleoside triphosphate hydrolases"/>
    <property type="match status" value="1"/>
</dbReference>
<evidence type="ECO:0000259" key="15">
    <source>
        <dbReference type="PROSITE" id="PS51437"/>
    </source>
</evidence>
<dbReference type="PANTHER" id="PTHR23335">
    <property type="entry name" value="CALMODULIN-BINDING TRANSCRIPTION ACTIVATOR CAMTA"/>
    <property type="match status" value="1"/>
</dbReference>
<dbReference type="GO" id="GO:0005516">
    <property type="term" value="F:calmodulin binding"/>
    <property type="evidence" value="ECO:0007669"/>
    <property type="project" value="UniProtKB-KW"/>
</dbReference>
<dbReference type="GO" id="GO:0005886">
    <property type="term" value="C:plasma membrane"/>
    <property type="evidence" value="ECO:0007669"/>
    <property type="project" value="UniProtKB-SubCell"/>
</dbReference>
<dbReference type="InterPro" id="IPR002110">
    <property type="entry name" value="Ankyrin_rpt"/>
</dbReference>
<dbReference type="AlphaFoldDB" id="A0A9D4X6S8"/>
<keyword evidence="11" id="KW-0804">Transcription</keyword>
<dbReference type="SMART" id="SM00248">
    <property type="entry name" value="ANK"/>
    <property type="match status" value="1"/>
</dbReference>
<evidence type="ECO:0000256" key="14">
    <source>
        <dbReference type="SAM" id="MobiDB-lite"/>
    </source>
</evidence>
<dbReference type="Pfam" id="PF03859">
    <property type="entry name" value="CG-1"/>
    <property type="match status" value="1"/>
</dbReference>
<dbReference type="Proteomes" id="UP001058974">
    <property type="component" value="Chromosome 4"/>
</dbReference>
<keyword evidence="12" id="KW-0539">Nucleus</keyword>
<evidence type="ECO:0000256" key="10">
    <source>
        <dbReference type="ARBA" id="ARBA00023159"/>
    </source>
</evidence>
<keyword evidence="8 13" id="KW-0040">ANK repeat</keyword>
<evidence type="ECO:0000256" key="9">
    <source>
        <dbReference type="ARBA" id="ARBA00023125"/>
    </source>
</evidence>
<evidence type="ECO:0000256" key="7">
    <source>
        <dbReference type="ARBA" id="ARBA00023016"/>
    </source>
</evidence>
<gene>
    <name evidence="16" type="ORF">KIW84_040895</name>
</gene>
<dbReference type="SUPFAM" id="SSF81296">
    <property type="entry name" value="E set domains"/>
    <property type="match status" value="1"/>
</dbReference>
<accession>A0A9D4X6S8</accession>
<keyword evidence="17" id="KW-1185">Reference proteome</keyword>
<dbReference type="PROSITE" id="PS51437">
    <property type="entry name" value="CG_1"/>
    <property type="match status" value="1"/>
</dbReference>
<evidence type="ECO:0000256" key="6">
    <source>
        <dbReference type="ARBA" id="ARBA00022860"/>
    </source>
</evidence>
<keyword evidence="10" id="KW-0010">Activator</keyword>
<dbReference type="Pfam" id="PF12796">
    <property type="entry name" value="Ank_2"/>
    <property type="match status" value="1"/>
</dbReference>
<name>A0A9D4X6S8_PEA</name>
<feature type="domain" description="CG-1" evidence="15">
    <location>
        <begin position="26"/>
        <end position="152"/>
    </location>
</feature>
<dbReference type="InterPro" id="IPR000048">
    <property type="entry name" value="IQ_motif_EF-hand-BS"/>
</dbReference>
<keyword evidence="7" id="KW-0346">Stress response</keyword>
<dbReference type="PROSITE" id="PS50297">
    <property type="entry name" value="ANK_REP_REGION"/>
    <property type="match status" value="1"/>
</dbReference>
<dbReference type="PROSITE" id="PS50096">
    <property type="entry name" value="IQ"/>
    <property type="match status" value="3"/>
</dbReference>
<dbReference type="Pfam" id="PF00612">
    <property type="entry name" value="IQ"/>
    <property type="match status" value="1"/>
</dbReference>
<dbReference type="GO" id="GO:0003712">
    <property type="term" value="F:transcription coregulator activity"/>
    <property type="evidence" value="ECO:0007669"/>
    <property type="project" value="TreeGrafter"/>
</dbReference>
<evidence type="ECO:0000256" key="1">
    <source>
        <dbReference type="ARBA" id="ARBA00004123"/>
    </source>
</evidence>
<dbReference type="Gene3D" id="2.60.40.10">
    <property type="entry name" value="Immunoglobulins"/>
    <property type="match status" value="1"/>
</dbReference>
<dbReference type="GO" id="GO:0006357">
    <property type="term" value="P:regulation of transcription by RNA polymerase II"/>
    <property type="evidence" value="ECO:0007669"/>
    <property type="project" value="TreeGrafter"/>
</dbReference>
<keyword evidence="6" id="KW-0112">Calmodulin-binding</keyword>
<feature type="region of interest" description="Disordered" evidence="14">
    <location>
        <begin position="286"/>
        <end position="305"/>
    </location>
</feature>
<dbReference type="SUPFAM" id="SSF48403">
    <property type="entry name" value="Ankyrin repeat"/>
    <property type="match status" value="1"/>
</dbReference>
<evidence type="ECO:0000313" key="16">
    <source>
        <dbReference type="EMBL" id="KAI5415649.1"/>
    </source>
</evidence>
<proteinExistence type="inferred from homology"/>
<comment type="similarity">
    <text evidence="3">Belongs to the CAMTA family.</text>
</comment>
<dbReference type="SMART" id="SM00015">
    <property type="entry name" value="IQ"/>
    <property type="match status" value="3"/>
</dbReference>
<dbReference type="InterPro" id="IPR027417">
    <property type="entry name" value="P-loop_NTPase"/>
</dbReference>
<dbReference type="GO" id="GO:0005634">
    <property type="term" value="C:nucleus"/>
    <property type="evidence" value="ECO:0007669"/>
    <property type="project" value="UniProtKB-SubCell"/>
</dbReference>
<comment type="subcellular location">
    <subcellularLocation>
        <location evidence="2">Cell membrane</location>
        <topology evidence="2">Peripheral membrane protein</topology>
        <orientation evidence="2">Cytoplasmic side</orientation>
    </subcellularLocation>
    <subcellularLocation>
        <location evidence="1">Nucleus</location>
    </subcellularLocation>
</comment>
<dbReference type="Gramene" id="PSAT_LOCUS18379_t1">
    <property type="protein sequence ID" value="CAL5198958.1"/>
    <property type="gene ID" value="PSAT_LOCUS18379"/>
</dbReference>
<evidence type="ECO:0000256" key="11">
    <source>
        <dbReference type="ARBA" id="ARBA00023163"/>
    </source>
</evidence>
<keyword evidence="5" id="KW-0106">Calcium</keyword>
<evidence type="ECO:0000313" key="17">
    <source>
        <dbReference type="Proteomes" id="UP001058974"/>
    </source>
</evidence>
<dbReference type="InterPro" id="IPR005559">
    <property type="entry name" value="CG-1_dom"/>
</dbReference>
<evidence type="ECO:0000256" key="12">
    <source>
        <dbReference type="ARBA" id="ARBA00023242"/>
    </source>
</evidence>
<dbReference type="SMART" id="SM01076">
    <property type="entry name" value="CG-1"/>
    <property type="match status" value="1"/>
</dbReference>
<dbReference type="InterPro" id="IPR002909">
    <property type="entry name" value="IPT_dom"/>
</dbReference>
<keyword evidence="9" id="KW-0238">DNA-binding</keyword>
<dbReference type="Gene3D" id="1.25.40.20">
    <property type="entry name" value="Ankyrin repeat-containing domain"/>
    <property type="match status" value="1"/>
</dbReference>
<evidence type="ECO:0000256" key="13">
    <source>
        <dbReference type="PROSITE-ProRule" id="PRU00023"/>
    </source>
</evidence>
<evidence type="ECO:0000256" key="5">
    <source>
        <dbReference type="ARBA" id="ARBA00022837"/>
    </source>
</evidence>
<reference evidence="16 17" key="1">
    <citation type="journal article" date="2022" name="Nat. Genet.">
        <title>Improved pea reference genome and pan-genome highlight genomic features and evolutionary characteristics.</title>
        <authorList>
            <person name="Yang T."/>
            <person name="Liu R."/>
            <person name="Luo Y."/>
            <person name="Hu S."/>
            <person name="Wang D."/>
            <person name="Wang C."/>
            <person name="Pandey M.K."/>
            <person name="Ge S."/>
            <person name="Xu Q."/>
            <person name="Li N."/>
            <person name="Li G."/>
            <person name="Huang Y."/>
            <person name="Saxena R.K."/>
            <person name="Ji Y."/>
            <person name="Li M."/>
            <person name="Yan X."/>
            <person name="He Y."/>
            <person name="Liu Y."/>
            <person name="Wang X."/>
            <person name="Xiang C."/>
            <person name="Varshney R.K."/>
            <person name="Ding H."/>
            <person name="Gao S."/>
            <person name="Zong X."/>
        </authorList>
    </citation>
    <scope>NUCLEOTIDE SEQUENCE [LARGE SCALE GENOMIC DNA]</scope>
    <source>
        <strain evidence="16 17">cv. Zhongwan 6</strain>
    </source>
</reference>
<evidence type="ECO:0000256" key="2">
    <source>
        <dbReference type="ARBA" id="ARBA00004413"/>
    </source>
</evidence>
<dbReference type="PANTHER" id="PTHR23335:SF22">
    <property type="entry name" value="CALMODULIN-BINDING TRANSCRIPTION ACTIVATOR"/>
    <property type="match status" value="1"/>
</dbReference>
<dbReference type="OrthoDB" id="407555at2759"/>
<dbReference type="Gramene" id="Psat04G0089500-T1">
    <property type="protein sequence ID" value="KAI5415649.1"/>
    <property type="gene ID" value="KIW84_040895"/>
</dbReference>
<organism evidence="16 17">
    <name type="scientific">Pisum sativum</name>
    <name type="common">Garden pea</name>
    <name type="synonym">Lathyrus oleraceus</name>
    <dbReference type="NCBI Taxonomy" id="3888"/>
    <lineage>
        <taxon>Eukaryota</taxon>
        <taxon>Viridiplantae</taxon>
        <taxon>Streptophyta</taxon>
        <taxon>Embryophyta</taxon>
        <taxon>Tracheophyta</taxon>
        <taxon>Spermatophyta</taxon>
        <taxon>Magnoliopsida</taxon>
        <taxon>eudicotyledons</taxon>
        <taxon>Gunneridae</taxon>
        <taxon>Pentapetalae</taxon>
        <taxon>rosids</taxon>
        <taxon>fabids</taxon>
        <taxon>Fabales</taxon>
        <taxon>Fabaceae</taxon>
        <taxon>Papilionoideae</taxon>
        <taxon>50 kb inversion clade</taxon>
        <taxon>NPAAA clade</taxon>
        <taxon>Hologalegina</taxon>
        <taxon>IRL clade</taxon>
        <taxon>Fabeae</taxon>
        <taxon>Lathyrus</taxon>
    </lineage>
</organism>
<feature type="repeat" description="ANK" evidence="13">
    <location>
        <begin position="624"/>
        <end position="656"/>
    </location>
</feature>
<evidence type="ECO:0000256" key="8">
    <source>
        <dbReference type="ARBA" id="ARBA00023043"/>
    </source>
</evidence>
<dbReference type="FunFam" id="1.25.40.20:FF:000150">
    <property type="entry name" value="calmodulin-binding transcription activator 5"/>
    <property type="match status" value="1"/>
</dbReference>
<protein>
    <recommendedName>
        <fullName evidence="15">CG-1 domain-containing protein</fullName>
    </recommendedName>
</protein>
<evidence type="ECO:0000256" key="3">
    <source>
        <dbReference type="ARBA" id="ARBA00008267"/>
    </source>
</evidence>
<evidence type="ECO:0000256" key="4">
    <source>
        <dbReference type="ARBA" id="ARBA00022737"/>
    </source>
</evidence>
<dbReference type="InterPro" id="IPR036770">
    <property type="entry name" value="Ankyrin_rpt-contain_sf"/>
</dbReference>
<dbReference type="GO" id="GO:0003690">
    <property type="term" value="F:double-stranded DNA binding"/>
    <property type="evidence" value="ECO:0007669"/>
    <property type="project" value="TreeGrafter"/>
</dbReference>
<dbReference type="Pfam" id="PF01833">
    <property type="entry name" value="TIG"/>
    <property type="match status" value="1"/>
</dbReference>
<dbReference type="PROSITE" id="PS50088">
    <property type="entry name" value="ANK_REPEAT"/>
    <property type="match status" value="1"/>
</dbReference>
<dbReference type="InterPro" id="IPR013783">
    <property type="entry name" value="Ig-like_fold"/>
</dbReference>
<sequence>MESNLSAQQLVGSDIHGFHTLQELDVASIMEEARTRWLRPNEIHAMLCNRKYFTINVKPMNLPKSGTIVLFDRKMLRNFRKDGHNWKKKKDGKTVKEAHEHLKVGNEERIHVYYAHGQDNPNFVRRCYWLLDKSLEHIVLVHYRETREFQGSPITPVNSNSTSASDPTAPLILSEEIDSGTKTAYAGDINNNITAKSHELRLHELNTLEWDELVVGNDLNASTVPNGGKIPYFDQQNQILQNESFSNAGSNASTEVRSFNISTQPIPGSYSVPFNFPESATLQTIDNQGNQNEPRNHHVPSSGVDSLNTLVNDRLPISSIGVDSLNTLINDRLQSQDSFGMWANQIMSDSPCSVDGSALGSSISTVDKSYSSLVVENQQPSLPEQIFNLTDVFPAWVSSTEKSKILVTGLFQIDYLHLSKSNLTCVCGDEVVPAEIVQDGVYRCWVPPHSPGFVNLYLSLDGHNPISQVVNFEYRTPVLHAPVTSVEEKNNWDEFQLQMRLAYLLFAKQQNLDVFSSKVSSSRLKEAREFSLKTSFISNTWQYLMESTLDNKIPFSQAKDALFGIALKNRLKEWLSEKIVLGCKTTEYDAQGQSVIHLCAILGYTWAVTLFSWSGLSLDFRDKFGWTALHWAAYYGREKMVATLLSVGAKPNLVTDPTHQNPGGYTAADLAHTRGYHGLAAYLSEKSLVEQFNDMSLAGNISGSLETSTDDPVNSENLTEEQLYLKDTLAAYRTAADAAARIQQAYREHSLKLQTEAVEFSSPEAEARKIVAAMKIQHAFRNFETKKVMAAAARIQYRFRTWKIRKDFLNMRRQVIKIQAAFRCFQQRKHYRKILWSVGVVEKALLRWRLKRKGFRGLQLNTAETEGDQNQQSDAEEEFFKTGRKQAEERVERSVIRVQAMFRSKKVQEDYRRMKLALNQAKMEREYEKVISTEVDMGLKR</sequence>
<dbReference type="InterPro" id="IPR014756">
    <property type="entry name" value="Ig_E-set"/>
</dbReference>
<dbReference type="EMBL" id="JAMSHJ010000004">
    <property type="protein sequence ID" value="KAI5415649.1"/>
    <property type="molecule type" value="Genomic_DNA"/>
</dbReference>